<accession>A0ABY5Y363</accession>
<evidence type="ECO:0000256" key="4">
    <source>
        <dbReference type="ARBA" id="ARBA00022989"/>
    </source>
</evidence>
<keyword evidence="2" id="KW-1003">Cell membrane</keyword>
<feature type="transmembrane region" description="Helical" evidence="6">
    <location>
        <begin position="67"/>
        <end position="88"/>
    </location>
</feature>
<feature type="domain" description="EamA" evidence="7">
    <location>
        <begin position="6"/>
        <end position="138"/>
    </location>
</feature>
<dbReference type="RefSeq" id="WP_334316242.1">
    <property type="nucleotide sequence ID" value="NZ_CP065938.1"/>
</dbReference>
<evidence type="ECO:0000256" key="2">
    <source>
        <dbReference type="ARBA" id="ARBA00022475"/>
    </source>
</evidence>
<feature type="transmembrane region" description="Helical" evidence="6">
    <location>
        <begin position="182"/>
        <end position="207"/>
    </location>
</feature>
<dbReference type="InterPro" id="IPR000620">
    <property type="entry name" value="EamA_dom"/>
</dbReference>
<dbReference type="Proteomes" id="UP001058120">
    <property type="component" value="Chromosome"/>
</dbReference>
<evidence type="ECO:0000256" key="5">
    <source>
        <dbReference type="ARBA" id="ARBA00023136"/>
    </source>
</evidence>
<comment type="subcellular location">
    <subcellularLocation>
        <location evidence="1">Cell membrane</location>
        <topology evidence="1">Multi-pass membrane protein</topology>
    </subcellularLocation>
</comment>
<feature type="transmembrane region" description="Helical" evidence="6">
    <location>
        <begin position="38"/>
        <end position="55"/>
    </location>
</feature>
<reference evidence="8" key="1">
    <citation type="submission" date="2020-12" db="EMBL/GenBank/DDBJ databases">
        <title>Taurinivorans muris gen. nov., sp. nov., fundamental and realized metabolic niche of a ubiquitous sulfidogenic bacterium in the murine intestine.</title>
        <authorList>
            <person name="Ye H."/>
            <person name="Hanson B.T."/>
            <person name="Loy A."/>
        </authorList>
    </citation>
    <scope>NUCLEOTIDE SEQUENCE</scope>
    <source>
        <strain evidence="8">LT0009</strain>
    </source>
</reference>
<feature type="domain" description="EamA" evidence="7">
    <location>
        <begin position="150"/>
        <end position="285"/>
    </location>
</feature>
<keyword evidence="9" id="KW-1185">Reference proteome</keyword>
<sequence length="295" mass="32339">MNKSVGAVQAAFSSIFFGFIPFFALPLYELGYTSDLTLFYRFFTAAVLMGLFLFAKGKSFAISFKSLCSIMLHGANYFIIALFLFLALRYADSGLVTTVFYTNPIFVLLLSAVFFREKLECYKIVLICLTSLGVGLLSGFFSGNIAISMLGLVLSLLAGLGYAVYIVLLMKLPARDVSREVFSFYLFLFGALASLVYMLFSGNFFIASTVDEWMYILGSALITGVASNMLLIYALPQIGTVFVAIIGVLEPLTAVFIGIFYFGEGMTLEKAFGILIVGCAIILLSVIPKLRKNNI</sequence>
<dbReference type="Gene3D" id="1.10.3730.20">
    <property type="match status" value="1"/>
</dbReference>
<dbReference type="PANTHER" id="PTHR32322:SF18">
    <property type="entry name" value="S-ADENOSYLMETHIONINE_S-ADENOSYLHOMOCYSTEINE TRANSPORTER"/>
    <property type="match status" value="1"/>
</dbReference>
<feature type="transmembrane region" description="Helical" evidence="6">
    <location>
        <begin position="94"/>
        <end position="115"/>
    </location>
</feature>
<dbReference type="EMBL" id="CP065938">
    <property type="protein sequence ID" value="UWX06632.1"/>
    <property type="molecule type" value="Genomic_DNA"/>
</dbReference>
<protein>
    <submittedName>
        <fullName evidence="8">DMT family transporter</fullName>
    </submittedName>
</protein>
<keyword evidence="4 6" id="KW-1133">Transmembrane helix</keyword>
<evidence type="ECO:0000259" key="7">
    <source>
        <dbReference type="Pfam" id="PF00892"/>
    </source>
</evidence>
<dbReference type="PANTHER" id="PTHR32322">
    <property type="entry name" value="INNER MEMBRANE TRANSPORTER"/>
    <property type="match status" value="1"/>
</dbReference>
<evidence type="ECO:0000256" key="1">
    <source>
        <dbReference type="ARBA" id="ARBA00004651"/>
    </source>
</evidence>
<dbReference type="InterPro" id="IPR037185">
    <property type="entry name" value="EmrE-like"/>
</dbReference>
<dbReference type="SUPFAM" id="SSF103481">
    <property type="entry name" value="Multidrug resistance efflux transporter EmrE"/>
    <property type="match status" value="2"/>
</dbReference>
<feature type="transmembrane region" description="Helical" evidence="6">
    <location>
        <begin position="268"/>
        <end position="287"/>
    </location>
</feature>
<evidence type="ECO:0000313" key="8">
    <source>
        <dbReference type="EMBL" id="UWX06632.1"/>
    </source>
</evidence>
<dbReference type="InterPro" id="IPR050638">
    <property type="entry name" value="AA-Vitamin_Transporters"/>
</dbReference>
<feature type="transmembrane region" description="Helical" evidence="6">
    <location>
        <begin position="147"/>
        <end position="170"/>
    </location>
</feature>
<organism evidence="8 9">
    <name type="scientific">Taurinivorans muris</name>
    <dbReference type="NCBI Taxonomy" id="2787751"/>
    <lineage>
        <taxon>Bacteria</taxon>
        <taxon>Pseudomonadati</taxon>
        <taxon>Thermodesulfobacteriota</taxon>
        <taxon>Desulfovibrionia</taxon>
        <taxon>Desulfovibrionales</taxon>
        <taxon>Desulfovibrionaceae</taxon>
        <taxon>Taurinivorans</taxon>
    </lineage>
</organism>
<keyword evidence="5 6" id="KW-0472">Membrane</keyword>
<feature type="transmembrane region" description="Helical" evidence="6">
    <location>
        <begin position="241"/>
        <end position="262"/>
    </location>
</feature>
<feature type="transmembrane region" description="Helical" evidence="6">
    <location>
        <begin position="7"/>
        <end position="26"/>
    </location>
</feature>
<evidence type="ECO:0000256" key="6">
    <source>
        <dbReference type="SAM" id="Phobius"/>
    </source>
</evidence>
<proteinExistence type="predicted"/>
<name>A0ABY5Y363_9BACT</name>
<evidence type="ECO:0000256" key="3">
    <source>
        <dbReference type="ARBA" id="ARBA00022692"/>
    </source>
</evidence>
<evidence type="ECO:0000313" key="9">
    <source>
        <dbReference type="Proteomes" id="UP001058120"/>
    </source>
</evidence>
<gene>
    <name evidence="8" type="ORF">JBF11_04820</name>
</gene>
<dbReference type="Pfam" id="PF00892">
    <property type="entry name" value="EamA"/>
    <property type="match status" value="2"/>
</dbReference>
<feature type="transmembrane region" description="Helical" evidence="6">
    <location>
        <begin position="122"/>
        <end position="141"/>
    </location>
</feature>
<keyword evidence="3 6" id="KW-0812">Transmembrane</keyword>
<feature type="transmembrane region" description="Helical" evidence="6">
    <location>
        <begin position="213"/>
        <end position="234"/>
    </location>
</feature>